<dbReference type="EMBL" id="RSCD01000002">
    <property type="protein sequence ID" value="RSH94290.1"/>
    <property type="molecule type" value="Genomic_DNA"/>
</dbReference>
<sequence>MPNEWTADVLRTEYSQVREHAFEAHMEAIGWERDTWDAAREGAGLGEEPKIEAVLKGLWKVDGKYLVEGECPVCRNPIPGGFGPPGTGLGSVIPLVAQVGTGTGKSTARR</sequence>
<gene>
    <name evidence="1" type="ORF">EHS25_004093</name>
</gene>
<dbReference type="STRING" id="1890683.A0A427YT43"/>
<organism evidence="1 2">
    <name type="scientific">Saitozyma podzolica</name>
    <dbReference type="NCBI Taxonomy" id="1890683"/>
    <lineage>
        <taxon>Eukaryota</taxon>
        <taxon>Fungi</taxon>
        <taxon>Dikarya</taxon>
        <taxon>Basidiomycota</taxon>
        <taxon>Agaricomycotina</taxon>
        <taxon>Tremellomycetes</taxon>
        <taxon>Tremellales</taxon>
        <taxon>Trimorphomycetaceae</taxon>
        <taxon>Saitozyma</taxon>
    </lineage>
</organism>
<proteinExistence type="predicted"/>
<evidence type="ECO:0000313" key="1">
    <source>
        <dbReference type="EMBL" id="RSH94290.1"/>
    </source>
</evidence>
<name>A0A427YT43_9TREE</name>
<accession>A0A427YT43</accession>
<dbReference type="OrthoDB" id="2576135at2759"/>
<reference evidence="1 2" key="1">
    <citation type="submission" date="2018-11" db="EMBL/GenBank/DDBJ databases">
        <title>Genome sequence of Saitozyma podzolica DSM 27192.</title>
        <authorList>
            <person name="Aliyu H."/>
            <person name="Gorte O."/>
            <person name="Ochsenreither K."/>
        </authorList>
    </citation>
    <scope>NUCLEOTIDE SEQUENCE [LARGE SCALE GENOMIC DNA]</scope>
    <source>
        <strain evidence="1 2">DSM 27192</strain>
    </source>
</reference>
<keyword evidence="2" id="KW-1185">Reference proteome</keyword>
<dbReference type="Proteomes" id="UP000279259">
    <property type="component" value="Unassembled WGS sequence"/>
</dbReference>
<dbReference type="AlphaFoldDB" id="A0A427YT43"/>
<comment type="caution">
    <text evidence="1">The sequence shown here is derived from an EMBL/GenBank/DDBJ whole genome shotgun (WGS) entry which is preliminary data.</text>
</comment>
<protein>
    <submittedName>
        <fullName evidence="1">Uncharacterized protein</fullName>
    </submittedName>
</protein>
<evidence type="ECO:0000313" key="2">
    <source>
        <dbReference type="Proteomes" id="UP000279259"/>
    </source>
</evidence>